<protein>
    <recommendedName>
        <fullName evidence="5">Intracellular proteinase inhibitor BsuPI domain-containing protein</fullName>
    </recommendedName>
</protein>
<evidence type="ECO:0000256" key="1">
    <source>
        <dbReference type="SAM" id="MobiDB-lite"/>
    </source>
</evidence>
<evidence type="ECO:0000313" key="4">
    <source>
        <dbReference type="Proteomes" id="UP000249169"/>
    </source>
</evidence>
<feature type="region of interest" description="Disordered" evidence="1">
    <location>
        <begin position="147"/>
        <end position="190"/>
    </location>
</feature>
<comment type="caution">
    <text evidence="3">The sequence shown here is derived from an EMBL/GenBank/DDBJ whole genome shotgun (WGS) entry which is preliminary data.</text>
</comment>
<evidence type="ECO:0000256" key="2">
    <source>
        <dbReference type="SAM" id="SignalP"/>
    </source>
</evidence>
<accession>A0A328C1A3</accession>
<dbReference type="AlphaFoldDB" id="A0A328C1A3"/>
<dbReference type="PROSITE" id="PS51257">
    <property type="entry name" value="PROKAR_LIPOPROTEIN"/>
    <property type="match status" value="1"/>
</dbReference>
<sequence>MSRHTILNATAALLLTGALVACATPNAETGTAQSELTLIHLTTAPTDDGQLLLRLENTARRPLKANLCHAELHQQLDQQWEPSEQELTWFCEDAYVIVNPGGVREARFDASALQPGRYRFTTSIEMPVGLDFKKLTSSAFDIVALNAPTSSDDVPTDESTPGGEEAPEDEPPTDAAPVEEGAPADQAPTP</sequence>
<feature type="chain" id="PRO_5016349337" description="Intracellular proteinase inhibitor BsuPI domain-containing protein" evidence="2">
    <location>
        <begin position="24"/>
        <end position="190"/>
    </location>
</feature>
<gene>
    <name evidence="3" type="ORF">DL240_18420</name>
</gene>
<feature type="signal peptide" evidence="2">
    <location>
        <begin position="1"/>
        <end position="23"/>
    </location>
</feature>
<dbReference type="RefSeq" id="WP_111731370.1">
    <property type="nucleotide sequence ID" value="NZ_QHKO01000013.1"/>
</dbReference>
<keyword evidence="2" id="KW-0732">Signal</keyword>
<organism evidence="3 4">
    <name type="scientific">Lujinxingia litoralis</name>
    <dbReference type="NCBI Taxonomy" id="2211119"/>
    <lineage>
        <taxon>Bacteria</taxon>
        <taxon>Deltaproteobacteria</taxon>
        <taxon>Bradymonadales</taxon>
        <taxon>Lujinxingiaceae</taxon>
        <taxon>Lujinxingia</taxon>
    </lineage>
</organism>
<name>A0A328C1A3_9DELT</name>
<reference evidence="3 4" key="1">
    <citation type="submission" date="2018-05" db="EMBL/GenBank/DDBJ databases">
        <title>Lujinxingia marina gen. nov. sp. nov., a new facultative anaerobic member of the class Deltaproteobacteria, and proposal of Lujinxingaceae fam. nov.</title>
        <authorList>
            <person name="Li C.-M."/>
        </authorList>
    </citation>
    <scope>NUCLEOTIDE SEQUENCE [LARGE SCALE GENOMIC DNA]</scope>
    <source>
        <strain evidence="3 4">B210</strain>
    </source>
</reference>
<dbReference type="Proteomes" id="UP000249169">
    <property type="component" value="Unassembled WGS sequence"/>
</dbReference>
<dbReference type="EMBL" id="QHKO01000013">
    <property type="protein sequence ID" value="RAL20193.1"/>
    <property type="molecule type" value="Genomic_DNA"/>
</dbReference>
<evidence type="ECO:0008006" key="5">
    <source>
        <dbReference type="Google" id="ProtNLM"/>
    </source>
</evidence>
<proteinExistence type="predicted"/>
<keyword evidence="4" id="KW-1185">Reference proteome</keyword>
<dbReference type="OrthoDB" id="9827405at2"/>
<evidence type="ECO:0000313" key="3">
    <source>
        <dbReference type="EMBL" id="RAL20193.1"/>
    </source>
</evidence>
<feature type="compositionally biased region" description="Polar residues" evidence="1">
    <location>
        <begin position="147"/>
        <end position="159"/>
    </location>
</feature>